<name>A0A418DBM0_APHAT</name>
<feature type="transmembrane region" description="Helical" evidence="1">
    <location>
        <begin position="20"/>
        <end position="39"/>
    </location>
</feature>
<feature type="transmembrane region" description="Helical" evidence="1">
    <location>
        <begin position="98"/>
        <end position="124"/>
    </location>
</feature>
<accession>A0A418DBM0</accession>
<evidence type="ECO:0000256" key="1">
    <source>
        <dbReference type="SAM" id="Phobius"/>
    </source>
</evidence>
<dbReference type="SUPFAM" id="SSF55073">
    <property type="entry name" value="Nucleotide cyclase"/>
    <property type="match status" value="1"/>
</dbReference>
<dbReference type="Gene3D" id="3.30.70.1230">
    <property type="entry name" value="Nucleotide cyclase"/>
    <property type="match status" value="1"/>
</dbReference>
<protein>
    <recommendedName>
        <fullName evidence="2">Guanylate cyclase domain-containing protein</fullName>
    </recommendedName>
</protein>
<dbReference type="Proteomes" id="UP000285712">
    <property type="component" value="Unassembled WGS sequence"/>
</dbReference>
<dbReference type="PANTHER" id="PTHR43081:SF1">
    <property type="entry name" value="ADENYLATE CYCLASE, TERMINAL-DIFFERENTIATION SPECIFIC"/>
    <property type="match status" value="1"/>
</dbReference>
<keyword evidence="1" id="KW-0812">Transmembrane</keyword>
<evidence type="ECO:0000259" key="2">
    <source>
        <dbReference type="PROSITE" id="PS50125"/>
    </source>
</evidence>
<feature type="transmembrane region" description="Helical" evidence="1">
    <location>
        <begin position="227"/>
        <end position="248"/>
    </location>
</feature>
<comment type="caution">
    <text evidence="3">The sequence shown here is derived from an EMBL/GenBank/DDBJ whole genome shotgun (WGS) entry which is preliminary data.</text>
</comment>
<keyword evidence="1" id="KW-0472">Membrane</keyword>
<evidence type="ECO:0000313" key="3">
    <source>
        <dbReference type="EMBL" id="RHY92235.1"/>
    </source>
</evidence>
<feature type="transmembrane region" description="Helical" evidence="1">
    <location>
        <begin position="268"/>
        <end position="295"/>
    </location>
</feature>
<dbReference type="Pfam" id="PF00211">
    <property type="entry name" value="Guanylate_cyc"/>
    <property type="match status" value="1"/>
</dbReference>
<dbReference type="AlphaFoldDB" id="A0A418DBM0"/>
<evidence type="ECO:0000313" key="4">
    <source>
        <dbReference type="Proteomes" id="UP000285712"/>
    </source>
</evidence>
<proteinExistence type="predicted"/>
<feature type="transmembrane region" description="Helical" evidence="1">
    <location>
        <begin position="51"/>
        <end position="73"/>
    </location>
</feature>
<keyword evidence="1" id="KW-1133">Transmembrane helix</keyword>
<dbReference type="EMBL" id="QUTG01003293">
    <property type="protein sequence ID" value="RHY92235.1"/>
    <property type="molecule type" value="Genomic_DNA"/>
</dbReference>
<dbReference type="InterPro" id="IPR001054">
    <property type="entry name" value="A/G_cyclase"/>
</dbReference>
<feature type="domain" description="Guanylate cyclase" evidence="2">
    <location>
        <begin position="337"/>
        <end position="447"/>
    </location>
</feature>
<dbReference type="InterPro" id="IPR029787">
    <property type="entry name" value="Nucleotide_cyclase"/>
</dbReference>
<feature type="transmembrane region" description="Helical" evidence="1">
    <location>
        <begin position="186"/>
        <end position="206"/>
    </location>
</feature>
<dbReference type="VEuPathDB" id="FungiDB:H257_01914"/>
<dbReference type="PROSITE" id="PS50125">
    <property type="entry name" value="GUANYLATE_CYCLASE_2"/>
    <property type="match status" value="1"/>
</dbReference>
<dbReference type="PANTHER" id="PTHR43081">
    <property type="entry name" value="ADENYLATE CYCLASE, TERMINAL-DIFFERENTIATION SPECIFIC-RELATED"/>
    <property type="match status" value="1"/>
</dbReference>
<sequence>MDPTPLSDIMAWEAMQMSVYLPLTCISMIAACITIFTAFDTKDIRRSAVQYSTYSVFCCDFVWAFLRCVLYILGMIEGVLPTANKGDRNVTNLDERIIAYQAILTAAGDLFIVAGAIWIVLSAYEMQRVVTHTITRLEDRERHTVLFYNIVVYAPLSVLLLLFALGPVSKKDEDLTSSCLRASLYLVVWALFLAVLYLPFAMYKIYCVRQNRSGFFDHTLEHIYRRVRVLLIVYSVTTIPTSIVSLGSEVAQLTRNNSNFLGPHTSTFFFATNCLFYLTGLFNAVSIGGSVLCCIRCLRPVMPKELHEGLMHGGMLRPSDAMLSSENLMSPPLHMPVFVCTDIESSTLLWSRIPNAMTKAQSLHDDCMRQHLASFNGYEITTAGDAFQLAFHTVTDAISYCVTVQLKLLDVPWPKELDDFRAAKTMTDMFGRPFFRGLRVRMAIHLGGGGLIRQVHPTTGKLTYAGLDELVAREVGDSGLGGQVLISAVTKHRYLEEIQGWTKPKKGGRPVVVQFKDFFFREAPSCHIVDLDIVVPMAEIVPYLLRPRFANGRCADQMHVLA</sequence>
<gene>
    <name evidence="3" type="ORF">DYB35_005445</name>
</gene>
<feature type="transmembrane region" description="Helical" evidence="1">
    <location>
        <begin position="145"/>
        <end position="166"/>
    </location>
</feature>
<dbReference type="GO" id="GO:0035556">
    <property type="term" value="P:intracellular signal transduction"/>
    <property type="evidence" value="ECO:0007669"/>
    <property type="project" value="InterPro"/>
</dbReference>
<reference evidence="3 4" key="1">
    <citation type="submission" date="2018-08" db="EMBL/GenBank/DDBJ databases">
        <title>Aphanomyces genome sequencing and annotation.</title>
        <authorList>
            <person name="Minardi D."/>
            <person name="Oidtmann B."/>
            <person name="Van Der Giezen M."/>
            <person name="Studholme D.J."/>
        </authorList>
    </citation>
    <scope>NUCLEOTIDE SEQUENCE [LARGE SCALE GENOMIC DNA]</scope>
    <source>
        <strain evidence="3 4">Sv</strain>
    </source>
</reference>
<dbReference type="InterPro" id="IPR050697">
    <property type="entry name" value="Adenylyl/Guanylyl_Cyclase_3/4"/>
</dbReference>
<dbReference type="GO" id="GO:0009190">
    <property type="term" value="P:cyclic nucleotide biosynthetic process"/>
    <property type="evidence" value="ECO:0007669"/>
    <property type="project" value="InterPro"/>
</dbReference>
<organism evidence="3 4">
    <name type="scientific">Aphanomyces astaci</name>
    <name type="common">Crayfish plague agent</name>
    <dbReference type="NCBI Taxonomy" id="112090"/>
    <lineage>
        <taxon>Eukaryota</taxon>
        <taxon>Sar</taxon>
        <taxon>Stramenopiles</taxon>
        <taxon>Oomycota</taxon>
        <taxon>Saprolegniomycetes</taxon>
        <taxon>Saprolegniales</taxon>
        <taxon>Verrucalvaceae</taxon>
        <taxon>Aphanomyces</taxon>
    </lineage>
</organism>